<reference evidence="3" key="1">
    <citation type="journal article" date="2018" name="PLoS ONE">
        <title>Chinook salmon (Oncorhynchus tshawytscha) genome and transcriptome.</title>
        <authorList>
            <person name="Christensen K.A."/>
            <person name="Leong J.S."/>
            <person name="Sakhrani D."/>
            <person name="Biagi C.A."/>
            <person name="Minkley D.R."/>
            <person name="Withler R.E."/>
            <person name="Rondeau E.B."/>
            <person name="Koop B.F."/>
            <person name="Devlin R.H."/>
        </authorList>
    </citation>
    <scope>NUCLEOTIDE SEQUENCE [LARGE SCALE GENOMIC DNA]</scope>
</reference>
<feature type="region of interest" description="Disordered" evidence="1">
    <location>
        <begin position="1"/>
        <end position="75"/>
    </location>
</feature>
<reference evidence="2" key="2">
    <citation type="submission" date="2025-08" db="UniProtKB">
        <authorList>
            <consortium name="Ensembl"/>
        </authorList>
    </citation>
    <scope>IDENTIFICATION</scope>
</reference>
<feature type="compositionally biased region" description="Polar residues" evidence="1">
    <location>
        <begin position="1"/>
        <end position="23"/>
    </location>
</feature>
<evidence type="ECO:0000256" key="1">
    <source>
        <dbReference type="SAM" id="MobiDB-lite"/>
    </source>
</evidence>
<accession>A0AAZ3Q7U0</accession>
<proteinExistence type="predicted"/>
<evidence type="ECO:0000313" key="2">
    <source>
        <dbReference type="Ensembl" id="ENSOTSP00005124059.1"/>
    </source>
</evidence>
<dbReference type="Proteomes" id="UP000694402">
    <property type="component" value="Unassembled WGS sequence"/>
</dbReference>
<evidence type="ECO:0000313" key="3">
    <source>
        <dbReference type="Proteomes" id="UP000694402"/>
    </source>
</evidence>
<keyword evidence="3" id="KW-1185">Reference proteome</keyword>
<reference evidence="2" key="3">
    <citation type="submission" date="2025-09" db="UniProtKB">
        <authorList>
            <consortium name="Ensembl"/>
        </authorList>
    </citation>
    <scope>IDENTIFICATION</scope>
</reference>
<feature type="compositionally biased region" description="Basic and acidic residues" evidence="1">
    <location>
        <begin position="62"/>
        <end position="75"/>
    </location>
</feature>
<sequence>MSATSIDPQRSKGQASKVQNGSLHQKETVHDNDFEPYLTGQSTQVRDWPQTFEPPAPIQNRSRLEQERQNRSKQQ</sequence>
<dbReference type="GeneTree" id="ENSGT00940000156911"/>
<name>A0AAZ3Q7U0_ONCTS</name>
<organism evidence="2 3">
    <name type="scientific">Oncorhynchus tshawytscha</name>
    <name type="common">Chinook salmon</name>
    <name type="synonym">Salmo tshawytscha</name>
    <dbReference type="NCBI Taxonomy" id="74940"/>
    <lineage>
        <taxon>Eukaryota</taxon>
        <taxon>Metazoa</taxon>
        <taxon>Chordata</taxon>
        <taxon>Craniata</taxon>
        <taxon>Vertebrata</taxon>
        <taxon>Euteleostomi</taxon>
        <taxon>Actinopterygii</taxon>
        <taxon>Neopterygii</taxon>
        <taxon>Teleostei</taxon>
        <taxon>Protacanthopterygii</taxon>
        <taxon>Salmoniformes</taxon>
        <taxon>Salmonidae</taxon>
        <taxon>Salmoninae</taxon>
        <taxon>Oncorhynchus</taxon>
    </lineage>
</organism>
<protein>
    <submittedName>
        <fullName evidence="2">Uncharacterized protein</fullName>
    </submittedName>
</protein>
<feature type="compositionally biased region" description="Basic and acidic residues" evidence="1">
    <location>
        <begin position="24"/>
        <end position="33"/>
    </location>
</feature>
<dbReference type="Ensembl" id="ENSOTST00005129566.1">
    <property type="protein sequence ID" value="ENSOTSP00005124059.1"/>
    <property type="gene ID" value="ENSOTSG00005006342.2"/>
</dbReference>
<dbReference type="AlphaFoldDB" id="A0AAZ3Q7U0"/>
<gene>
    <name evidence="2" type="primary">YTHDF1</name>
</gene>